<accession>A0ACC1XZ36</accession>
<name>A0ACC1XZ36_MELAZ</name>
<protein>
    <submittedName>
        <fullName evidence="1">Uncharacterized protein</fullName>
    </submittedName>
</protein>
<organism evidence="1 2">
    <name type="scientific">Melia azedarach</name>
    <name type="common">Chinaberry tree</name>
    <dbReference type="NCBI Taxonomy" id="155640"/>
    <lineage>
        <taxon>Eukaryota</taxon>
        <taxon>Viridiplantae</taxon>
        <taxon>Streptophyta</taxon>
        <taxon>Embryophyta</taxon>
        <taxon>Tracheophyta</taxon>
        <taxon>Spermatophyta</taxon>
        <taxon>Magnoliopsida</taxon>
        <taxon>eudicotyledons</taxon>
        <taxon>Gunneridae</taxon>
        <taxon>Pentapetalae</taxon>
        <taxon>rosids</taxon>
        <taxon>malvids</taxon>
        <taxon>Sapindales</taxon>
        <taxon>Meliaceae</taxon>
        <taxon>Melia</taxon>
    </lineage>
</organism>
<proteinExistence type="predicted"/>
<comment type="caution">
    <text evidence="1">The sequence shown here is derived from an EMBL/GenBank/DDBJ whole genome shotgun (WGS) entry which is preliminary data.</text>
</comment>
<evidence type="ECO:0000313" key="2">
    <source>
        <dbReference type="Proteomes" id="UP001164539"/>
    </source>
</evidence>
<dbReference type="EMBL" id="CM051399">
    <property type="protein sequence ID" value="KAJ4716202.1"/>
    <property type="molecule type" value="Genomic_DNA"/>
</dbReference>
<evidence type="ECO:0000313" key="1">
    <source>
        <dbReference type="EMBL" id="KAJ4716202.1"/>
    </source>
</evidence>
<sequence>MDASSLSIKQINHILFLFLFVAKSLGYVISTDAGAIPLFRLIGTSTSRMLGGGGYYLLFFLKGFSKKQQTIDVQL</sequence>
<reference evidence="1 2" key="1">
    <citation type="journal article" date="2023" name="Science">
        <title>Complex scaffold remodeling in plant triterpene biosynthesis.</title>
        <authorList>
            <person name="De La Pena R."/>
            <person name="Hodgson H."/>
            <person name="Liu J.C."/>
            <person name="Stephenson M.J."/>
            <person name="Martin A.C."/>
            <person name="Owen C."/>
            <person name="Harkess A."/>
            <person name="Leebens-Mack J."/>
            <person name="Jimenez L.E."/>
            <person name="Osbourn A."/>
            <person name="Sattely E.S."/>
        </authorList>
    </citation>
    <scope>NUCLEOTIDE SEQUENCE [LARGE SCALE GENOMIC DNA]</scope>
    <source>
        <strain evidence="2">cv. JPN11</strain>
        <tissue evidence="1">Leaf</tissue>
    </source>
</reference>
<dbReference type="Proteomes" id="UP001164539">
    <property type="component" value="Chromosome 6"/>
</dbReference>
<gene>
    <name evidence="1" type="ORF">OWV82_011257</name>
</gene>
<keyword evidence="2" id="KW-1185">Reference proteome</keyword>